<dbReference type="AlphaFoldDB" id="A0A1G9Z1A9"/>
<keyword evidence="2" id="KW-1185">Reference proteome</keyword>
<gene>
    <name evidence="1" type="ORF">SAMN04487949_3501</name>
</gene>
<organism evidence="1 2">
    <name type="scientific">Halogranum gelatinilyticum</name>
    <dbReference type="NCBI Taxonomy" id="660521"/>
    <lineage>
        <taxon>Archaea</taxon>
        <taxon>Methanobacteriati</taxon>
        <taxon>Methanobacteriota</taxon>
        <taxon>Stenosarchaea group</taxon>
        <taxon>Halobacteria</taxon>
        <taxon>Halobacteriales</taxon>
        <taxon>Haloferacaceae</taxon>
    </lineage>
</organism>
<sequence length="220" mass="25355">MSDASFLDTGVVLGFCFRDDSHHHKCRQYLEDNEFALYISNHVESEYLNREPSLAEEIADGVLDHVSRLRRSDYEGQLDSMDTSQIRQNLIRGGNKAGRTLNVFYQDEIPNFIQLDDLVGRLRDLARDIEQNAIENRVQLVEQAEIWERDEDYPDIDEALEVIPWDDRRICLDAHDVAEETGHATELATTNPTDLVDDGYRERILEQTMLDDVVSLAVRS</sequence>
<dbReference type="InterPro" id="IPR029060">
    <property type="entry name" value="PIN-like_dom_sf"/>
</dbReference>
<name>A0A1G9Z1A9_9EURY</name>
<dbReference type="SUPFAM" id="SSF88723">
    <property type="entry name" value="PIN domain-like"/>
    <property type="match status" value="1"/>
</dbReference>
<protein>
    <recommendedName>
        <fullName evidence="3">PIN domain-containing protein</fullName>
    </recommendedName>
</protein>
<dbReference type="EMBL" id="FNHL01000006">
    <property type="protein sequence ID" value="SDN15084.1"/>
    <property type="molecule type" value="Genomic_DNA"/>
</dbReference>
<evidence type="ECO:0000313" key="1">
    <source>
        <dbReference type="EMBL" id="SDN15084.1"/>
    </source>
</evidence>
<dbReference type="Gene3D" id="3.40.50.1010">
    <property type="entry name" value="5'-nuclease"/>
    <property type="match status" value="1"/>
</dbReference>
<dbReference type="STRING" id="660521.SAMN04487949_3501"/>
<dbReference type="Proteomes" id="UP000199451">
    <property type="component" value="Unassembled WGS sequence"/>
</dbReference>
<proteinExistence type="predicted"/>
<accession>A0A1G9Z1A9</accession>
<evidence type="ECO:0008006" key="3">
    <source>
        <dbReference type="Google" id="ProtNLM"/>
    </source>
</evidence>
<evidence type="ECO:0000313" key="2">
    <source>
        <dbReference type="Proteomes" id="UP000199451"/>
    </source>
</evidence>
<reference evidence="2" key="1">
    <citation type="submission" date="2016-10" db="EMBL/GenBank/DDBJ databases">
        <authorList>
            <person name="Varghese N."/>
            <person name="Submissions S."/>
        </authorList>
    </citation>
    <scope>NUCLEOTIDE SEQUENCE [LARGE SCALE GENOMIC DNA]</scope>
    <source>
        <strain evidence="2">CGMCC 1.10119</strain>
    </source>
</reference>